<reference evidence="3" key="1">
    <citation type="journal article" date="2019" name="Int. J. Syst. Evol. Microbiol.">
        <title>The Global Catalogue of Microorganisms (GCM) 10K type strain sequencing project: providing services to taxonomists for standard genome sequencing and annotation.</title>
        <authorList>
            <consortium name="The Broad Institute Genomics Platform"/>
            <consortium name="The Broad Institute Genome Sequencing Center for Infectious Disease"/>
            <person name="Wu L."/>
            <person name="Ma J."/>
        </authorList>
    </citation>
    <scope>NUCLEOTIDE SEQUENCE [LARGE SCALE GENOMIC DNA]</scope>
    <source>
        <strain evidence="3">JCM 18204</strain>
    </source>
</reference>
<comment type="caution">
    <text evidence="2">The sequence shown here is derived from an EMBL/GenBank/DDBJ whole genome shotgun (WGS) entry which is preliminary data.</text>
</comment>
<feature type="transmembrane region" description="Helical" evidence="1">
    <location>
        <begin position="148"/>
        <end position="166"/>
    </location>
</feature>
<proteinExistence type="predicted"/>
<dbReference type="RefSeq" id="WP_345302275.1">
    <property type="nucleotide sequence ID" value="NZ_BAABJE010000002.1"/>
</dbReference>
<dbReference type="InterPro" id="IPR052966">
    <property type="entry name" value="Beta-lactamase_Reg"/>
</dbReference>
<feature type="transmembrane region" description="Helical" evidence="1">
    <location>
        <begin position="281"/>
        <end position="302"/>
    </location>
</feature>
<dbReference type="EMBL" id="BAABJE010000002">
    <property type="protein sequence ID" value="GAA4787546.1"/>
    <property type="molecule type" value="Genomic_DNA"/>
</dbReference>
<feature type="transmembrane region" description="Helical" evidence="1">
    <location>
        <begin position="53"/>
        <end position="72"/>
    </location>
</feature>
<keyword evidence="3" id="KW-1185">Reference proteome</keyword>
<gene>
    <name evidence="2" type="ORF">GCM10023307_10750</name>
</gene>
<keyword evidence="1" id="KW-0472">Membrane</keyword>
<dbReference type="PANTHER" id="PTHR38684:SF1">
    <property type="entry name" value="PROTEIN AMPE"/>
    <property type="match status" value="1"/>
</dbReference>
<feature type="transmembrane region" description="Helical" evidence="1">
    <location>
        <begin position="77"/>
        <end position="95"/>
    </location>
</feature>
<evidence type="ECO:0000313" key="3">
    <source>
        <dbReference type="Proteomes" id="UP001499959"/>
    </source>
</evidence>
<name>A0ABP9B0G9_9GAMM</name>
<dbReference type="Proteomes" id="UP001499959">
    <property type="component" value="Unassembled WGS sequence"/>
</dbReference>
<dbReference type="PANTHER" id="PTHR38684">
    <property type="entry name" value="PROTEIN AMPE"/>
    <property type="match status" value="1"/>
</dbReference>
<keyword evidence="1" id="KW-1133">Transmembrane helix</keyword>
<organism evidence="2 3">
    <name type="scientific">Lysobacter hankyongensis</name>
    <dbReference type="NCBI Taxonomy" id="1176535"/>
    <lineage>
        <taxon>Bacteria</taxon>
        <taxon>Pseudomonadati</taxon>
        <taxon>Pseudomonadota</taxon>
        <taxon>Gammaproteobacteria</taxon>
        <taxon>Lysobacterales</taxon>
        <taxon>Lysobacteraceae</taxon>
        <taxon>Lysobacter</taxon>
    </lineage>
</organism>
<keyword evidence="1" id="KW-0812">Transmembrane</keyword>
<protein>
    <submittedName>
        <fullName evidence="2">Membrane protein</fullName>
    </submittedName>
</protein>
<evidence type="ECO:0000256" key="1">
    <source>
        <dbReference type="SAM" id="Phobius"/>
    </source>
</evidence>
<evidence type="ECO:0000313" key="2">
    <source>
        <dbReference type="EMBL" id="GAA4787546.1"/>
    </source>
</evidence>
<sequence length="303" mass="32653">MSATLIAVIFALALGHLAPGFAAAVRRHDGFDLWLQWLNTRANAGSRFWRGRYGLVLALLPPLLVVGLLQYVLHTPLAGALGLVFAVVALFWAWGPRDLDADVSEVVAAGDADARRIAADRLGPTSSDALGESAAMVEGVFASALRRWFGVLLWFLALGAFGAVFYRLSALAAEGEYADKLPEGTRDGARRLFGAMNWPVAQAMTLSLALVGNFDTVLGVWRENGGFSLRLDQGYLGAAARASVRCEIAEETQEFIEEGATPGNAWVQLGELPELRDAMSLVWRILLLWLAIVALFVVAGWVS</sequence>
<accession>A0ABP9B0G9</accession>